<reference evidence="2 3" key="2">
    <citation type="submission" date="2018-12" db="EMBL/GenBank/DDBJ databases">
        <authorList>
            <consortium name="Pathogen Informatics"/>
        </authorList>
    </citation>
    <scope>NUCLEOTIDE SEQUENCE [LARGE SCALE GENOMIC DNA]</scope>
    <source>
        <strain evidence="2 3">NCTC11075</strain>
    </source>
</reference>
<protein>
    <submittedName>
        <fullName evidence="1">Uncharacterized protein</fullName>
    </submittedName>
</protein>
<organism evidence="1">
    <name type="scientific">Citrobacter koseri</name>
    <name type="common">Citrobacter diversus</name>
    <dbReference type="NCBI Taxonomy" id="545"/>
    <lineage>
        <taxon>Bacteria</taxon>
        <taxon>Pseudomonadati</taxon>
        <taxon>Pseudomonadota</taxon>
        <taxon>Gammaproteobacteria</taxon>
        <taxon>Enterobacterales</taxon>
        <taxon>Enterobacteriaceae</taxon>
        <taxon>Citrobacter</taxon>
    </lineage>
</organism>
<proteinExistence type="predicted"/>
<dbReference type="RefSeq" id="WP_200075592.1">
    <property type="nucleotide sequence ID" value="NZ_CP136754.1"/>
</dbReference>
<sequence length="72" mass="8410">MLGQLMYHRGINISQKLLIKMRKYFLMGVKDDANVLLVMALPTSHSLKYQVLTLHFHSSSYFIHFSVFHAEI</sequence>
<name>A0A078LB83_CITKO</name>
<reference evidence="1" key="1">
    <citation type="submission" date="2014-06" db="EMBL/GenBank/DDBJ databases">
        <authorList>
            <person name="Urmite Genomes Urmite Genomes"/>
        </authorList>
    </citation>
    <scope>NUCLEOTIDE SEQUENCE</scope>
</reference>
<evidence type="ECO:0000313" key="2">
    <source>
        <dbReference type="EMBL" id="VEB86918.1"/>
    </source>
</evidence>
<dbReference type="EMBL" id="LK931336">
    <property type="protein sequence ID" value="CDZ82371.1"/>
    <property type="molecule type" value="Genomic_DNA"/>
</dbReference>
<gene>
    <name evidence="1" type="ORF">BN1086_00447</name>
    <name evidence="2" type="ORF">NCTC11075_01289</name>
</gene>
<evidence type="ECO:0000313" key="1">
    <source>
        <dbReference type="EMBL" id="CDZ82371.1"/>
    </source>
</evidence>
<dbReference type="EMBL" id="LR134204">
    <property type="protein sequence ID" value="VEB86918.1"/>
    <property type="molecule type" value="Genomic_DNA"/>
</dbReference>
<dbReference type="PATRIC" id="fig|545.12.peg.433"/>
<dbReference type="AlphaFoldDB" id="A0A078LB83"/>
<accession>A0A078LB83</accession>
<evidence type="ECO:0000313" key="3">
    <source>
        <dbReference type="Proteomes" id="UP000270272"/>
    </source>
</evidence>
<dbReference type="Proteomes" id="UP000270272">
    <property type="component" value="Chromosome"/>
</dbReference>